<proteinExistence type="predicted"/>
<feature type="chain" id="PRO_5042185165" description="Subtilisin" evidence="1">
    <location>
        <begin position="19"/>
        <end position="549"/>
    </location>
</feature>
<evidence type="ECO:0000313" key="2">
    <source>
        <dbReference type="EMBL" id="KAK1734755.1"/>
    </source>
</evidence>
<evidence type="ECO:0000256" key="1">
    <source>
        <dbReference type="SAM" id="SignalP"/>
    </source>
</evidence>
<comment type="caution">
    <text evidence="2">The sequence shown here is derived from an EMBL/GenBank/DDBJ whole genome shotgun (WGS) entry which is preliminary data.</text>
</comment>
<gene>
    <name evidence="2" type="ORF">QTG54_014628</name>
</gene>
<keyword evidence="1" id="KW-0732">Signal</keyword>
<organism evidence="2 3">
    <name type="scientific">Skeletonema marinoi</name>
    <dbReference type="NCBI Taxonomy" id="267567"/>
    <lineage>
        <taxon>Eukaryota</taxon>
        <taxon>Sar</taxon>
        <taxon>Stramenopiles</taxon>
        <taxon>Ochrophyta</taxon>
        <taxon>Bacillariophyta</taxon>
        <taxon>Coscinodiscophyceae</taxon>
        <taxon>Thalassiosirophycidae</taxon>
        <taxon>Thalassiosirales</taxon>
        <taxon>Skeletonemataceae</taxon>
        <taxon>Skeletonema</taxon>
        <taxon>Skeletonema marinoi-dohrnii complex</taxon>
    </lineage>
</organism>
<reference evidence="2" key="1">
    <citation type="submission" date="2023-06" db="EMBL/GenBank/DDBJ databases">
        <title>Survivors Of The Sea: Transcriptome response of Skeletonema marinoi to long-term dormancy.</title>
        <authorList>
            <person name="Pinder M.I.M."/>
            <person name="Kourtchenko O."/>
            <person name="Robertson E.K."/>
            <person name="Larsson T."/>
            <person name="Maumus F."/>
            <person name="Osuna-Cruz C.M."/>
            <person name="Vancaester E."/>
            <person name="Stenow R."/>
            <person name="Vandepoele K."/>
            <person name="Ploug H."/>
            <person name="Bruchert V."/>
            <person name="Godhe A."/>
            <person name="Topel M."/>
        </authorList>
    </citation>
    <scope>NUCLEOTIDE SEQUENCE</scope>
    <source>
        <strain evidence="2">R05AC</strain>
    </source>
</reference>
<dbReference type="AlphaFoldDB" id="A0AAD8XWJ1"/>
<sequence length="549" mass="61264">MLPPMILLLPLLLASAYSSSSDGSRVAQYEQAISQGETALAELLETHPDVVAAAGKVEIRESQYRFTIPPTNDYVVSILVNPCGSNGTYGREDDVALGYDCCMERFGSGEYGYRLGSKDRFSNGYSNGIPIDSELHNIDLVDEFGNSLDYSHSRRADDVVYIDESCTGLRQPHTACIADRFAAARSKLNPPCWDNNSTVDSTLDCHTPTGKRQRHCMQVSYSLNAFIPVCGGDFEESDDCGSFLEVHGPSTPYDNEEAMLSQTKITTPMSNGMYTATLSLKYKDDPSRILCSYEYHDIQVGSMVRVKSPISCCCPPWLSPLRDSKEGAFFCPKRKYAKDGGPFAPDYNTLEEQYADHEFQQSFPRCPALDGDDVLMCTQERVFAEDIPKGHSGRYFARPCAPLVEADDSGGYSSADVSGIYPGVCPIDDRFASCGITPSSGLCHGKDHQYTMEGEIGKVTSIPNKSNPNYGVTFNNGRSVYWFQKNDLDFLKPESNYEVWFVVRNRIEKRVKKRKPFRVIWPRCTYDSINDRYFPYAMLDDEGNPMSVL</sequence>
<feature type="signal peptide" evidence="1">
    <location>
        <begin position="1"/>
        <end position="18"/>
    </location>
</feature>
<dbReference type="Proteomes" id="UP001224775">
    <property type="component" value="Unassembled WGS sequence"/>
</dbReference>
<keyword evidence="3" id="KW-1185">Reference proteome</keyword>
<dbReference type="EMBL" id="JATAAI010000037">
    <property type="protein sequence ID" value="KAK1734755.1"/>
    <property type="molecule type" value="Genomic_DNA"/>
</dbReference>
<evidence type="ECO:0000313" key="3">
    <source>
        <dbReference type="Proteomes" id="UP001224775"/>
    </source>
</evidence>
<evidence type="ECO:0008006" key="4">
    <source>
        <dbReference type="Google" id="ProtNLM"/>
    </source>
</evidence>
<protein>
    <recommendedName>
        <fullName evidence="4">Subtilisin</fullName>
    </recommendedName>
</protein>
<name>A0AAD8XWJ1_9STRA</name>
<accession>A0AAD8XWJ1</accession>